<gene>
    <name evidence="2" type="ORF">B0A49_13489</name>
</gene>
<name>A0A4U0U6V0_9PEZI</name>
<dbReference type="GO" id="GO:0008094">
    <property type="term" value="F:ATP-dependent activity, acting on DNA"/>
    <property type="evidence" value="ECO:0007669"/>
    <property type="project" value="TreeGrafter"/>
</dbReference>
<dbReference type="GO" id="GO:0006312">
    <property type="term" value="P:mitotic recombination"/>
    <property type="evidence" value="ECO:0007669"/>
    <property type="project" value="TreeGrafter"/>
</dbReference>
<dbReference type="AlphaFoldDB" id="A0A4U0U6V0"/>
<dbReference type="OrthoDB" id="10251254at2759"/>
<dbReference type="GO" id="GO:0042148">
    <property type="term" value="P:DNA strand invasion"/>
    <property type="evidence" value="ECO:0007669"/>
    <property type="project" value="TreeGrafter"/>
</dbReference>
<comment type="caution">
    <text evidence="2">The sequence shown here is derived from an EMBL/GenBank/DDBJ whole genome shotgun (WGS) entry which is preliminary data.</text>
</comment>
<dbReference type="GO" id="GO:0070192">
    <property type="term" value="P:chromosome organization involved in meiotic cell cycle"/>
    <property type="evidence" value="ECO:0007669"/>
    <property type="project" value="TreeGrafter"/>
</dbReference>
<evidence type="ECO:0000259" key="1">
    <source>
        <dbReference type="Pfam" id="PF08423"/>
    </source>
</evidence>
<dbReference type="Pfam" id="PF08423">
    <property type="entry name" value="Rad51"/>
    <property type="match status" value="1"/>
</dbReference>
<keyword evidence="3" id="KW-1185">Reference proteome</keyword>
<evidence type="ECO:0000313" key="2">
    <source>
        <dbReference type="EMBL" id="TKA30941.1"/>
    </source>
</evidence>
<feature type="non-terminal residue" evidence="2">
    <location>
        <position position="66"/>
    </location>
</feature>
<sequence>FSDIKVEKVKEAIRKCQPSFYGFITAQELGQQRKRCIKISTGSKQFDAILQGGFQTCSISEVFGEY</sequence>
<dbReference type="Proteomes" id="UP000308768">
    <property type="component" value="Unassembled WGS sequence"/>
</dbReference>
<accession>A0A4U0U6V0</accession>
<dbReference type="PANTHER" id="PTHR22942">
    <property type="entry name" value="RECA/RAD51/RADA DNA STRAND-PAIRING FAMILY MEMBER"/>
    <property type="match status" value="1"/>
</dbReference>
<proteinExistence type="predicted"/>
<organism evidence="2 3">
    <name type="scientific">Cryomyces minteri</name>
    <dbReference type="NCBI Taxonomy" id="331657"/>
    <lineage>
        <taxon>Eukaryota</taxon>
        <taxon>Fungi</taxon>
        <taxon>Dikarya</taxon>
        <taxon>Ascomycota</taxon>
        <taxon>Pezizomycotina</taxon>
        <taxon>Dothideomycetes</taxon>
        <taxon>Dothideomycetes incertae sedis</taxon>
        <taxon>Cryomyces</taxon>
    </lineage>
</organism>
<dbReference type="GO" id="GO:0000730">
    <property type="term" value="P:DNA recombinase assembly"/>
    <property type="evidence" value="ECO:0007669"/>
    <property type="project" value="TreeGrafter"/>
</dbReference>
<dbReference type="GO" id="GO:0000794">
    <property type="term" value="C:condensed nuclear chromosome"/>
    <property type="evidence" value="ECO:0007669"/>
    <property type="project" value="TreeGrafter"/>
</dbReference>
<dbReference type="STRING" id="331657.A0A4U0U6V0"/>
<protein>
    <recommendedName>
        <fullName evidence="1">Rad51-like C-terminal domain-containing protein</fullName>
    </recommendedName>
</protein>
<dbReference type="InterPro" id="IPR027417">
    <property type="entry name" value="P-loop_NTPase"/>
</dbReference>
<dbReference type="Gene3D" id="3.40.50.300">
    <property type="entry name" value="P-loop containing nucleotide triphosphate hydrolases"/>
    <property type="match status" value="1"/>
</dbReference>
<dbReference type="GO" id="GO:0000150">
    <property type="term" value="F:DNA strand exchange activity"/>
    <property type="evidence" value="ECO:0007669"/>
    <property type="project" value="TreeGrafter"/>
</dbReference>
<feature type="non-terminal residue" evidence="2">
    <location>
        <position position="1"/>
    </location>
</feature>
<evidence type="ECO:0000313" key="3">
    <source>
        <dbReference type="Proteomes" id="UP000308768"/>
    </source>
</evidence>
<dbReference type="EMBL" id="NAJN01003985">
    <property type="protein sequence ID" value="TKA30941.1"/>
    <property type="molecule type" value="Genomic_DNA"/>
</dbReference>
<dbReference type="GO" id="GO:0003697">
    <property type="term" value="F:single-stranded DNA binding"/>
    <property type="evidence" value="ECO:0007669"/>
    <property type="project" value="TreeGrafter"/>
</dbReference>
<feature type="domain" description="Rad51-like C-terminal" evidence="1">
    <location>
        <begin position="32"/>
        <end position="66"/>
    </location>
</feature>
<dbReference type="PANTHER" id="PTHR22942:SF30">
    <property type="entry name" value="MEIOTIC RECOMBINATION PROTEIN DMC1_LIM15 HOMOLOG"/>
    <property type="match status" value="1"/>
</dbReference>
<dbReference type="GO" id="GO:0007131">
    <property type="term" value="P:reciprocal meiotic recombination"/>
    <property type="evidence" value="ECO:0007669"/>
    <property type="project" value="TreeGrafter"/>
</dbReference>
<dbReference type="InterPro" id="IPR013632">
    <property type="entry name" value="Rad51_C"/>
</dbReference>
<dbReference type="GO" id="GO:0003690">
    <property type="term" value="F:double-stranded DNA binding"/>
    <property type="evidence" value="ECO:0007669"/>
    <property type="project" value="TreeGrafter"/>
</dbReference>
<reference evidence="2 3" key="1">
    <citation type="submission" date="2017-03" db="EMBL/GenBank/DDBJ databases">
        <title>Genomes of endolithic fungi from Antarctica.</title>
        <authorList>
            <person name="Coleine C."/>
            <person name="Masonjones S."/>
            <person name="Stajich J.E."/>
        </authorList>
    </citation>
    <scope>NUCLEOTIDE SEQUENCE [LARGE SCALE GENOMIC DNA]</scope>
    <source>
        <strain evidence="2 3">CCFEE 5187</strain>
    </source>
</reference>